<sequence length="121" mass="13717">MNPSAQTVCRSDRRRANTRRNNTRRRLSSWNPNPSQQDFLAKFKSSFDQLQPYGVPDPRRLQLPVQNRASSRSHHRQLEFSINQLAKEATRDPIGGSVRPARVRGLSAHLGGPVSTICKTK</sequence>
<reference evidence="2 3" key="1">
    <citation type="submission" date="2021-03" db="EMBL/GenBank/DDBJ databases">
        <authorList>
            <person name="King G.J."/>
            <person name="Bancroft I."/>
            <person name="Baten A."/>
            <person name="Bloomfield J."/>
            <person name="Borpatragohain P."/>
            <person name="He Z."/>
            <person name="Irish N."/>
            <person name="Irwin J."/>
            <person name="Liu K."/>
            <person name="Mauleon R.P."/>
            <person name="Moore J."/>
            <person name="Morris R."/>
            <person name="Ostergaard L."/>
            <person name="Wang B."/>
            <person name="Wells R."/>
        </authorList>
    </citation>
    <scope>NUCLEOTIDE SEQUENCE [LARGE SCALE GENOMIC DNA]</scope>
    <source>
        <strain evidence="2">R-o-18</strain>
        <tissue evidence="2">Leaf</tissue>
    </source>
</reference>
<evidence type="ECO:0000313" key="2">
    <source>
        <dbReference type="EMBL" id="KAG5373803.1"/>
    </source>
</evidence>
<evidence type="ECO:0000313" key="3">
    <source>
        <dbReference type="Proteomes" id="UP000823674"/>
    </source>
</evidence>
<accession>A0ABQ7KI84</accession>
<dbReference type="Proteomes" id="UP000823674">
    <property type="component" value="Unassembled WGS sequence"/>
</dbReference>
<feature type="non-terminal residue" evidence="2">
    <location>
        <position position="121"/>
    </location>
</feature>
<organism evidence="2 3">
    <name type="scientific">Brassica rapa subsp. trilocularis</name>
    <dbReference type="NCBI Taxonomy" id="1813537"/>
    <lineage>
        <taxon>Eukaryota</taxon>
        <taxon>Viridiplantae</taxon>
        <taxon>Streptophyta</taxon>
        <taxon>Embryophyta</taxon>
        <taxon>Tracheophyta</taxon>
        <taxon>Spermatophyta</taxon>
        <taxon>Magnoliopsida</taxon>
        <taxon>eudicotyledons</taxon>
        <taxon>Gunneridae</taxon>
        <taxon>Pentapetalae</taxon>
        <taxon>rosids</taxon>
        <taxon>malvids</taxon>
        <taxon>Brassicales</taxon>
        <taxon>Brassicaceae</taxon>
        <taxon>Brassiceae</taxon>
        <taxon>Brassica</taxon>
    </lineage>
</organism>
<dbReference type="EMBL" id="JADBGQ010000095">
    <property type="protein sequence ID" value="KAG5373803.1"/>
    <property type="molecule type" value="Genomic_DNA"/>
</dbReference>
<proteinExistence type="predicted"/>
<feature type="compositionally biased region" description="Basic residues" evidence="1">
    <location>
        <begin position="16"/>
        <end position="27"/>
    </location>
</feature>
<protein>
    <submittedName>
        <fullName evidence="2">Uncharacterized protein</fullName>
    </submittedName>
</protein>
<name>A0ABQ7KI84_BRACM</name>
<keyword evidence="3" id="KW-1185">Reference proteome</keyword>
<evidence type="ECO:0000256" key="1">
    <source>
        <dbReference type="SAM" id="MobiDB-lite"/>
    </source>
</evidence>
<comment type="caution">
    <text evidence="2">The sequence shown here is derived from an EMBL/GenBank/DDBJ whole genome shotgun (WGS) entry which is preliminary data.</text>
</comment>
<gene>
    <name evidence="2" type="primary">A01p031480.1_BraROA</name>
    <name evidence="2" type="ORF">IGI04_042878</name>
</gene>
<feature type="region of interest" description="Disordered" evidence="1">
    <location>
        <begin position="1"/>
        <end position="35"/>
    </location>
</feature>
<feature type="region of interest" description="Disordered" evidence="1">
    <location>
        <begin position="50"/>
        <end position="76"/>
    </location>
</feature>